<reference evidence="2" key="2">
    <citation type="submission" date="2025-09" db="UniProtKB">
        <authorList>
            <consortium name="Ensembl"/>
        </authorList>
    </citation>
    <scope>IDENTIFICATION</scope>
</reference>
<proteinExistence type="predicted"/>
<keyword evidence="1" id="KW-0812">Transmembrane</keyword>
<keyword evidence="1" id="KW-0472">Membrane</keyword>
<name>A0A8D2DN97_SCIVU</name>
<feature type="transmembrane region" description="Helical" evidence="1">
    <location>
        <begin position="66"/>
        <end position="82"/>
    </location>
</feature>
<evidence type="ECO:0000313" key="3">
    <source>
        <dbReference type="Proteomes" id="UP000694564"/>
    </source>
</evidence>
<feature type="transmembrane region" description="Helical" evidence="1">
    <location>
        <begin position="37"/>
        <end position="59"/>
    </location>
</feature>
<accession>A0A8D2DN97</accession>
<dbReference type="AlphaFoldDB" id="A0A8D2DN97"/>
<protein>
    <submittedName>
        <fullName evidence="2">Uncharacterized protein</fullName>
    </submittedName>
</protein>
<keyword evidence="3" id="KW-1185">Reference proteome</keyword>
<reference evidence="2" key="1">
    <citation type="submission" date="2025-08" db="UniProtKB">
        <authorList>
            <consortium name="Ensembl"/>
        </authorList>
    </citation>
    <scope>IDENTIFICATION</scope>
</reference>
<dbReference type="Ensembl" id="ENSSVLT00005029572.1">
    <property type="protein sequence ID" value="ENSSVLP00005026608.1"/>
    <property type="gene ID" value="ENSSVLG00005021069.1"/>
</dbReference>
<evidence type="ECO:0000313" key="2">
    <source>
        <dbReference type="Ensembl" id="ENSSVLP00005026608.1"/>
    </source>
</evidence>
<organism evidence="2 3">
    <name type="scientific">Sciurus vulgaris</name>
    <name type="common">Eurasian red squirrel</name>
    <dbReference type="NCBI Taxonomy" id="55149"/>
    <lineage>
        <taxon>Eukaryota</taxon>
        <taxon>Metazoa</taxon>
        <taxon>Chordata</taxon>
        <taxon>Craniata</taxon>
        <taxon>Vertebrata</taxon>
        <taxon>Euteleostomi</taxon>
        <taxon>Mammalia</taxon>
        <taxon>Eutheria</taxon>
        <taxon>Euarchontoglires</taxon>
        <taxon>Glires</taxon>
        <taxon>Rodentia</taxon>
        <taxon>Sciuromorpha</taxon>
        <taxon>Sciuridae</taxon>
        <taxon>Sciurinae</taxon>
        <taxon>Sciurini</taxon>
        <taxon>Sciurus</taxon>
    </lineage>
</organism>
<dbReference type="PRINTS" id="PR02045">
    <property type="entry name" value="F138DOMAIN"/>
</dbReference>
<dbReference type="Proteomes" id="UP000694564">
    <property type="component" value="Chromosome 3"/>
</dbReference>
<evidence type="ECO:0000256" key="1">
    <source>
        <dbReference type="SAM" id="Phobius"/>
    </source>
</evidence>
<keyword evidence="1" id="KW-1133">Transmembrane helix</keyword>
<sequence>LKDILITDLELLGSIDPPASASQVADTTGRLHHIQNLFFFFLCIFWIQVLYQMCVFLELRYISPQPLLFTIKLAFLGLIFSYKF</sequence>